<comment type="catalytic activity">
    <reaction evidence="7 9">
        <text>ATP + H2O = ADP + phosphate + H(+)</text>
        <dbReference type="Rhea" id="RHEA:13065"/>
        <dbReference type="ChEBI" id="CHEBI:15377"/>
        <dbReference type="ChEBI" id="CHEBI:15378"/>
        <dbReference type="ChEBI" id="CHEBI:30616"/>
        <dbReference type="ChEBI" id="CHEBI:43474"/>
        <dbReference type="ChEBI" id="CHEBI:456216"/>
        <dbReference type="EC" id="3.6.4.13"/>
    </reaction>
</comment>
<name>A0A6P8IU46_ACTTE</name>
<proteinExistence type="inferred from homology"/>
<dbReference type="GO" id="GO:0016787">
    <property type="term" value="F:hydrolase activity"/>
    <property type="evidence" value="ECO:0007669"/>
    <property type="project" value="UniProtKB-KW"/>
</dbReference>
<keyword evidence="3 8" id="KW-0347">Helicase</keyword>
<evidence type="ECO:0000256" key="9">
    <source>
        <dbReference type="RuleBase" id="RU365068"/>
    </source>
</evidence>
<feature type="non-terminal residue" evidence="12">
    <location>
        <position position="323"/>
    </location>
</feature>
<feature type="domain" description="Helicase ATP-binding" evidence="10">
    <location>
        <begin position="36"/>
        <end position="221"/>
    </location>
</feature>
<dbReference type="InterPro" id="IPR001650">
    <property type="entry name" value="Helicase_C-like"/>
</dbReference>
<dbReference type="KEGG" id="aten:116304794"/>
<evidence type="ECO:0000256" key="5">
    <source>
        <dbReference type="ARBA" id="ARBA00022884"/>
    </source>
</evidence>
<dbReference type="SUPFAM" id="SSF52540">
    <property type="entry name" value="P-loop containing nucleoside triphosphate hydrolases"/>
    <property type="match status" value="2"/>
</dbReference>
<dbReference type="Gene3D" id="3.40.50.300">
    <property type="entry name" value="P-loop containing nucleotide triphosphate hydrolases"/>
    <property type="match status" value="2"/>
</dbReference>
<gene>
    <name evidence="12" type="primary">LOC116304794</name>
</gene>
<dbReference type="InterPro" id="IPR000629">
    <property type="entry name" value="RNA-helicase_DEAD-box_CS"/>
</dbReference>
<dbReference type="PROSITE" id="PS51192">
    <property type="entry name" value="HELICASE_ATP_BIND_1"/>
    <property type="match status" value="1"/>
</dbReference>
<comment type="function">
    <text evidence="9">RNA helicase.</text>
</comment>
<dbReference type="CDD" id="cd17960">
    <property type="entry name" value="DEADc_DDX55"/>
    <property type="match status" value="1"/>
</dbReference>
<evidence type="ECO:0000256" key="6">
    <source>
        <dbReference type="ARBA" id="ARBA00038002"/>
    </source>
</evidence>
<keyword evidence="2 8" id="KW-0378">Hydrolase</keyword>
<keyword evidence="1 8" id="KW-0547">Nucleotide-binding</keyword>
<dbReference type="GO" id="GO:0003724">
    <property type="term" value="F:RNA helicase activity"/>
    <property type="evidence" value="ECO:0007669"/>
    <property type="project" value="UniProtKB-EC"/>
</dbReference>
<evidence type="ECO:0000259" key="10">
    <source>
        <dbReference type="PROSITE" id="PS51192"/>
    </source>
</evidence>
<evidence type="ECO:0000256" key="3">
    <source>
        <dbReference type="ARBA" id="ARBA00022806"/>
    </source>
</evidence>
<dbReference type="GO" id="GO:0005524">
    <property type="term" value="F:ATP binding"/>
    <property type="evidence" value="ECO:0007669"/>
    <property type="project" value="UniProtKB-UniRule"/>
</dbReference>
<comment type="domain">
    <text evidence="9">The Q motif is unique to and characteristic of the DEAD box family of RNA helicases and controls ATP binding and hydrolysis.</text>
</comment>
<reference evidence="12" key="1">
    <citation type="submission" date="2025-08" db="UniProtKB">
        <authorList>
            <consortium name="RefSeq"/>
        </authorList>
    </citation>
    <scope>IDENTIFICATION</scope>
</reference>
<dbReference type="SMART" id="SM00487">
    <property type="entry name" value="DEXDc"/>
    <property type="match status" value="1"/>
</dbReference>
<dbReference type="InParanoid" id="A0A6P8IU46"/>
<dbReference type="InterPro" id="IPR014001">
    <property type="entry name" value="Helicase_ATP-bd"/>
</dbReference>
<dbReference type="PANTHER" id="PTHR24031">
    <property type="entry name" value="RNA HELICASE"/>
    <property type="match status" value="1"/>
</dbReference>
<dbReference type="GeneID" id="116304794"/>
<dbReference type="FunFam" id="3.40.50.300:FF:000877">
    <property type="entry name" value="RNA helicase"/>
    <property type="match status" value="1"/>
</dbReference>
<dbReference type="GO" id="GO:0003723">
    <property type="term" value="F:RNA binding"/>
    <property type="evidence" value="ECO:0007669"/>
    <property type="project" value="UniProtKB-UniRule"/>
</dbReference>
<keyword evidence="5 9" id="KW-0694">RNA-binding</keyword>
<evidence type="ECO:0000256" key="4">
    <source>
        <dbReference type="ARBA" id="ARBA00022840"/>
    </source>
</evidence>
<dbReference type="RefSeq" id="XP_031570437.1">
    <property type="nucleotide sequence ID" value="XM_031714577.1"/>
</dbReference>
<dbReference type="Pfam" id="PF00270">
    <property type="entry name" value="DEAD"/>
    <property type="match status" value="1"/>
</dbReference>
<dbReference type="AlphaFoldDB" id="A0A6P8IU46"/>
<evidence type="ECO:0000256" key="7">
    <source>
        <dbReference type="ARBA" id="ARBA00047984"/>
    </source>
</evidence>
<sequence>MAATWRDCKPSLCALTLKSVEKLGFTSMTPVQAAAIPLFMSNKDVAVEAVTGSGKTLAFVIPIIEMLMRREEKLKKHDIGALIITPTRELAKQIEEVLSNFTEGNTPKLRQMLFIGGAETSTDIKNFKDNGGNIIVGTPGRLEDLLTRQHQHGIDLGAHLKSLEVLVLDEADRLLDLGFESSINSILGFLPKQRRTGLFSATQTNEVEALVRAGLRNPVRVTVTEKQTKKKTSQRTPSSLNNFYLICESEEKFSQLIGFLRARKDQKHMVFFSTCACVNYFSKALAKFIPSVTMMALHGQMKSNRHKIFDKFRKLESGVLVCT</sequence>
<keyword evidence="4 8" id="KW-0067">ATP-binding</keyword>
<evidence type="ECO:0000313" key="11">
    <source>
        <dbReference type="Proteomes" id="UP000515163"/>
    </source>
</evidence>
<dbReference type="InterPro" id="IPR027417">
    <property type="entry name" value="P-loop_NTPase"/>
</dbReference>
<evidence type="ECO:0000313" key="12">
    <source>
        <dbReference type="RefSeq" id="XP_031570437.1"/>
    </source>
</evidence>
<organism evidence="11 12">
    <name type="scientific">Actinia tenebrosa</name>
    <name type="common">Australian red waratah sea anemone</name>
    <dbReference type="NCBI Taxonomy" id="6105"/>
    <lineage>
        <taxon>Eukaryota</taxon>
        <taxon>Metazoa</taxon>
        <taxon>Cnidaria</taxon>
        <taxon>Anthozoa</taxon>
        <taxon>Hexacorallia</taxon>
        <taxon>Actiniaria</taxon>
        <taxon>Actiniidae</taxon>
        <taxon>Actinia</taxon>
    </lineage>
</organism>
<evidence type="ECO:0000256" key="2">
    <source>
        <dbReference type="ARBA" id="ARBA00022801"/>
    </source>
</evidence>
<dbReference type="Pfam" id="PF00271">
    <property type="entry name" value="Helicase_C"/>
    <property type="match status" value="1"/>
</dbReference>
<evidence type="ECO:0000256" key="8">
    <source>
        <dbReference type="RuleBase" id="RU000492"/>
    </source>
</evidence>
<comment type="similarity">
    <text evidence="6">Belongs to the DEAD box helicase family. DDX55/SPB4 subfamily.</text>
</comment>
<keyword evidence="11" id="KW-1185">Reference proteome</keyword>
<dbReference type="InterPro" id="IPR011545">
    <property type="entry name" value="DEAD/DEAH_box_helicase_dom"/>
</dbReference>
<dbReference type="EC" id="3.6.4.13" evidence="9"/>
<dbReference type="OrthoDB" id="7396459at2759"/>
<dbReference type="FunCoup" id="A0A6P8IU46">
    <property type="interactions" value="2965"/>
</dbReference>
<protein>
    <recommendedName>
        <fullName evidence="9">ATP-dependent RNA helicase</fullName>
        <ecNumber evidence="9">3.6.4.13</ecNumber>
    </recommendedName>
</protein>
<dbReference type="PROSITE" id="PS00039">
    <property type="entry name" value="DEAD_ATP_HELICASE"/>
    <property type="match status" value="1"/>
</dbReference>
<dbReference type="Proteomes" id="UP000515163">
    <property type="component" value="Unplaced"/>
</dbReference>
<evidence type="ECO:0000256" key="1">
    <source>
        <dbReference type="ARBA" id="ARBA00022741"/>
    </source>
</evidence>
<accession>A0A6P8IU46</accession>